<dbReference type="EMBL" id="CXSU01000012">
    <property type="protein sequence ID" value="CTQ50356.1"/>
    <property type="molecule type" value="Genomic_DNA"/>
</dbReference>
<evidence type="ECO:0000313" key="2">
    <source>
        <dbReference type="Proteomes" id="UP000049222"/>
    </source>
</evidence>
<protein>
    <submittedName>
        <fullName evidence="1">Uncharacterized protein</fullName>
    </submittedName>
</protein>
<name>A0A0M6YMU9_9RHOB</name>
<keyword evidence="2" id="KW-1185">Reference proteome</keyword>
<sequence>MTLSGQHHIGPDRQVVGRAPGLCRLQDATPRKADAFGNCDAVKTGDGARGMERSARRMDVEIAGQRLQPGGGVPFVEIPGDHHRQSQSVKPVHQMHKLRAAMTAQEA</sequence>
<evidence type="ECO:0000313" key="1">
    <source>
        <dbReference type="EMBL" id="CTQ50356.1"/>
    </source>
</evidence>
<dbReference type="Proteomes" id="UP000049222">
    <property type="component" value="Unassembled WGS sequence"/>
</dbReference>
<reference evidence="1 2" key="1">
    <citation type="submission" date="2015-07" db="EMBL/GenBank/DDBJ databases">
        <authorList>
            <person name="Noorani M."/>
        </authorList>
    </citation>
    <scope>NUCLEOTIDE SEQUENCE [LARGE SCALE GENOMIC DNA]</scope>
    <source>
        <strain evidence="1 2">CECT 7802</strain>
    </source>
</reference>
<gene>
    <name evidence="1" type="ORF">JDO7802_02379</name>
</gene>
<accession>A0A0M6YMU9</accession>
<dbReference type="STRING" id="420998.JDO7802_02379"/>
<dbReference type="AlphaFoldDB" id="A0A0M6YMU9"/>
<organism evidence="1 2">
    <name type="scientific">Jannaschia donghaensis</name>
    <dbReference type="NCBI Taxonomy" id="420998"/>
    <lineage>
        <taxon>Bacteria</taxon>
        <taxon>Pseudomonadati</taxon>
        <taxon>Pseudomonadota</taxon>
        <taxon>Alphaproteobacteria</taxon>
        <taxon>Rhodobacterales</taxon>
        <taxon>Roseobacteraceae</taxon>
        <taxon>Jannaschia</taxon>
    </lineage>
</organism>
<proteinExistence type="predicted"/>